<dbReference type="InterPro" id="IPR036179">
    <property type="entry name" value="Ig-like_dom_sf"/>
</dbReference>
<evidence type="ECO:0000256" key="1">
    <source>
        <dbReference type="SAM" id="MobiDB-lite"/>
    </source>
</evidence>
<comment type="caution">
    <text evidence="3">The sequence shown here is derived from an EMBL/GenBank/DDBJ whole genome shotgun (WGS) entry which is preliminary data.</text>
</comment>
<dbReference type="InterPro" id="IPR050150">
    <property type="entry name" value="IgV_Light_Chain"/>
</dbReference>
<proteinExistence type="predicted"/>
<dbReference type="Gene3D" id="2.60.40.10">
    <property type="entry name" value="Immunoglobulins"/>
    <property type="match status" value="1"/>
</dbReference>
<sequence>MGVRKQPQKPTFLNSKCPGSFLERPNQDSCAQIALIQSPKFITVSPGETVTISCNAISNVANGYLHWYQQKPGQHPILLFHEDAGGQEEQQEDPGTPTVQTSRK</sequence>
<keyword evidence="4" id="KW-1185">Reference proteome</keyword>
<dbReference type="InterPro" id="IPR013783">
    <property type="entry name" value="Ig-like_fold"/>
</dbReference>
<name>A0ABN9KS25_9NEOB</name>
<evidence type="ECO:0000259" key="2">
    <source>
        <dbReference type="Pfam" id="PF07686"/>
    </source>
</evidence>
<dbReference type="Pfam" id="PF07686">
    <property type="entry name" value="V-set"/>
    <property type="match status" value="1"/>
</dbReference>
<organism evidence="3 4">
    <name type="scientific">Ranitomeya imitator</name>
    <name type="common">mimic poison frog</name>
    <dbReference type="NCBI Taxonomy" id="111125"/>
    <lineage>
        <taxon>Eukaryota</taxon>
        <taxon>Metazoa</taxon>
        <taxon>Chordata</taxon>
        <taxon>Craniata</taxon>
        <taxon>Vertebrata</taxon>
        <taxon>Euteleostomi</taxon>
        <taxon>Amphibia</taxon>
        <taxon>Batrachia</taxon>
        <taxon>Anura</taxon>
        <taxon>Neobatrachia</taxon>
        <taxon>Hyloidea</taxon>
        <taxon>Dendrobatidae</taxon>
        <taxon>Dendrobatinae</taxon>
        <taxon>Ranitomeya</taxon>
    </lineage>
</organism>
<reference evidence="3" key="1">
    <citation type="submission" date="2023-07" db="EMBL/GenBank/DDBJ databases">
        <authorList>
            <person name="Stuckert A."/>
        </authorList>
    </citation>
    <scope>NUCLEOTIDE SEQUENCE</scope>
</reference>
<dbReference type="SUPFAM" id="SSF48726">
    <property type="entry name" value="Immunoglobulin"/>
    <property type="match status" value="1"/>
</dbReference>
<dbReference type="CDD" id="cd00099">
    <property type="entry name" value="IgV"/>
    <property type="match status" value="1"/>
</dbReference>
<dbReference type="EMBL" id="CAUEEQ010002094">
    <property type="protein sequence ID" value="CAJ0921695.1"/>
    <property type="molecule type" value="Genomic_DNA"/>
</dbReference>
<feature type="region of interest" description="Disordered" evidence="1">
    <location>
        <begin position="81"/>
        <end position="104"/>
    </location>
</feature>
<protein>
    <recommendedName>
        <fullName evidence="2">Immunoglobulin V-set domain-containing protein</fullName>
    </recommendedName>
</protein>
<gene>
    <name evidence="3" type="ORF">RIMI_LOCUS1589014</name>
</gene>
<feature type="domain" description="Immunoglobulin V-set" evidence="2">
    <location>
        <begin position="37"/>
        <end position="92"/>
    </location>
</feature>
<evidence type="ECO:0000313" key="4">
    <source>
        <dbReference type="Proteomes" id="UP001176940"/>
    </source>
</evidence>
<dbReference type="Proteomes" id="UP001176940">
    <property type="component" value="Unassembled WGS sequence"/>
</dbReference>
<accession>A0ABN9KS25</accession>
<evidence type="ECO:0000313" key="3">
    <source>
        <dbReference type="EMBL" id="CAJ0921695.1"/>
    </source>
</evidence>
<dbReference type="PANTHER" id="PTHR23267">
    <property type="entry name" value="IMMUNOGLOBULIN LIGHT CHAIN"/>
    <property type="match status" value="1"/>
</dbReference>
<dbReference type="InterPro" id="IPR013106">
    <property type="entry name" value="Ig_V-set"/>
</dbReference>